<reference evidence="1 2" key="1">
    <citation type="submission" date="2013-08" db="EMBL/GenBank/DDBJ databases">
        <authorList>
            <person name="Weinstock G."/>
            <person name="Sodergren E."/>
            <person name="Wylie T."/>
            <person name="Fulton L."/>
            <person name="Fulton R."/>
            <person name="Fronick C."/>
            <person name="O'Laughlin M."/>
            <person name="Godfrey J."/>
            <person name="Miner T."/>
            <person name="Herter B."/>
            <person name="Appelbaum E."/>
            <person name="Cordes M."/>
            <person name="Lek S."/>
            <person name="Wollam A."/>
            <person name="Pepin K.H."/>
            <person name="Palsikar V.B."/>
            <person name="Mitreva M."/>
            <person name="Wilson R.K."/>
        </authorList>
    </citation>
    <scope>NUCLEOTIDE SEQUENCE [LARGE SCALE GENOMIC DNA]</scope>
    <source>
        <strain evidence="1 2">F0041</strain>
    </source>
</reference>
<accession>U2DWG9</accession>
<comment type="caution">
    <text evidence="1">The sequence shown here is derived from an EMBL/GenBank/DDBJ whole genome shotgun (WGS) entry which is preliminary data.</text>
</comment>
<protein>
    <submittedName>
        <fullName evidence="1">Uncharacterized protein</fullName>
    </submittedName>
</protein>
<evidence type="ECO:0000313" key="2">
    <source>
        <dbReference type="Proteomes" id="UP000016496"/>
    </source>
</evidence>
<dbReference type="EMBL" id="AWSV01000061">
    <property type="protein sequence ID" value="ERI86007.1"/>
    <property type="molecule type" value="Genomic_DNA"/>
</dbReference>
<dbReference type="Proteomes" id="UP000016496">
    <property type="component" value="Unassembled WGS sequence"/>
</dbReference>
<sequence length="100" mass="11702">MSEPPCASFRYDDCHYHKARRVCFQSPPCFISKPAAFFSKPTGFFSEPAAFFYIRRPLCFSLLRENVIERHMCIFHMKRIIISLKRIITRPGANLLLCLV</sequence>
<evidence type="ECO:0000313" key="1">
    <source>
        <dbReference type="EMBL" id="ERI86007.1"/>
    </source>
</evidence>
<name>U2DWG9_9BACE</name>
<gene>
    <name evidence="1" type="ORF">HMPREF1981_01205</name>
</gene>
<dbReference type="HOGENOM" id="CLU_2300121_0_0_10"/>
<organism evidence="1 2">
    <name type="scientific">Bacteroides pyogenes F0041</name>
    <dbReference type="NCBI Taxonomy" id="1321819"/>
    <lineage>
        <taxon>Bacteria</taxon>
        <taxon>Pseudomonadati</taxon>
        <taxon>Bacteroidota</taxon>
        <taxon>Bacteroidia</taxon>
        <taxon>Bacteroidales</taxon>
        <taxon>Bacteroidaceae</taxon>
        <taxon>Bacteroides</taxon>
    </lineage>
</organism>
<dbReference type="AlphaFoldDB" id="U2DWG9"/>
<proteinExistence type="predicted"/>